<name>A0AAW9RQV8_9HYPH</name>
<evidence type="ECO:0000256" key="4">
    <source>
        <dbReference type="ARBA" id="ARBA00022989"/>
    </source>
</evidence>
<feature type="transmembrane region" description="Helical" evidence="8">
    <location>
        <begin position="545"/>
        <end position="563"/>
    </location>
</feature>
<feature type="transmembrane region" description="Helical" evidence="8">
    <location>
        <begin position="291"/>
        <end position="315"/>
    </location>
</feature>
<dbReference type="InterPro" id="IPR052175">
    <property type="entry name" value="ComplexI-like_HydComp"/>
</dbReference>
<evidence type="ECO:0000256" key="1">
    <source>
        <dbReference type="ARBA" id="ARBA00004651"/>
    </source>
</evidence>
<protein>
    <submittedName>
        <fullName evidence="10">Na(+)/H(+) antiporter subunit D</fullName>
    </submittedName>
</protein>
<keyword evidence="5" id="KW-0560">Oxidoreductase</keyword>
<dbReference type="Pfam" id="PF00361">
    <property type="entry name" value="Proton_antipo_M"/>
    <property type="match status" value="1"/>
</dbReference>
<feature type="transmembrane region" description="Helical" evidence="8">
    <location>
        <begin position="371"/>
        <end position="392"/>
    </location>
</feature>
<evidence type="ECO:0000256" key="6">
    <source>
        <dbReference type="ARBA" id="ARBA00023136"/>
    </source>
</evidence>
<feature type="transmembrane region" description="Helical" evidence="8">
    <location>
        <begin position="327"/>
        <end position="351"/>
    </location>
</feature>
<dbReference type="AlphaFoldDB" id="A0AAW9RQV8"/>
<dbReference type="GO" id="GO:0016491">
    <property type="term" value="F:oxidoreductase activity"/>
    <property type="evidence" value="ECO:0007669"/>
    <property type="project" value="UniProtKB-KW"/>
</dbReference>
<feature type="transmembrane region" description="Helical" evidence="8">
    <location>
        <begin position="70"/>
        <end position="89"/>
    </location>
</feature>
<evidence type="ECO:0000256" key="3">
    <source>
        <dbReference type="ARBA" id="ARBA00022692"/>
    </source>
</evidence>
<keyword evidence="11" id="KW-1185">Reference proteome</keyword>
<dbReference type="GO" id="GO:0005886">
    <property type="term" value="C:plasma membrane"/>
    <property type="evidence" value="ECO:0007669"/>
    <property type="project" value="UniProtKB-SubCell"/>
</dbReference>
<comment type="subcellular location">
    <subcellularLocation>
        <location evidence="1">Cell membrane</location>
        <topology evidence="1">Multi-pass membrane protein</topology>
    </subcellularLocation>
    <subcellularLocation>
        <location evidence="7">Membrane</location>
        <topology evidence="7">Multi-pass membrane protein</topology>
    </subcellularLocation>
</comment>
<feature type="transmembrane region" description="Helical" evidence="8">
    <location>
        <begin position="31"/>
        <end position="50"/>
    </location>
</feature>
<evidence type="ECO:0000313" key="10">
    <source>
        <dbReference type="EMBL" id="MEJ8571333.1"/>
    </source>
</evidence>
<evidence type="ECO:0000256" key="5">
    <source>
        <dbReference type="ARBA" id="ARBA00023002"/>
    </source>
</evidence>
<evidence type="ECO:0000259" key="9">
    <source>
        <dbReference type="Pfam" id="PF00361"/>
    </source>
</evidence>
<feature type="transmembrane region" description="Helical" evidence="8">
    <location>
        <begin position="6"/>
        <end position="24"/>
    </location>
</feature>
<dbReference type="PANTHER" id="PTHR42682:SF4">
    <property type="entry name" value="NADH-UBIQUINONE_PLASTOQUINONE"/>
    <property type="match status" value="1"/>
</dbReference>
<keyword evidence="2" id="KW-1003">Cell membrane</keyword>
<feature type="domain" description="NADH:quinone oxidoreductase/Mrp antiporter transmembrane" evidence="9">
    <location>
        <begin position="111"/>
        <end position="381"/>
    </location>
</feature>
<keyword evidence="6 8" id="KW-0472">Membrane</keyword>
<feature type="transmembrane region" description="Helical" evidence="8">
    <location>
        <begin position="118"/>
        <end position="135"/>
    </location>
</feature>
<keyword evidence="4 8" id="KW-1133">Transmembrane helix</keyword>
<organism evidence="10 11">
    <name type="scientific">Microbaculum marinum</name>
    <dbReference type="NCBI Taxonomy" id="1764581"/>
    <lineage>
        <taxon>Bacteria</taxon>
        <taxon>Pseudomonadati</taxon>
        <taxon>Pseudomonadota</taxon>
        <taxon>Alphaproteobacteria</taxon>
        <taxon>Hyphomicrobiales</taxon>
        <taxon>Tepidamorphaceae</taxon>
        <taxon>Microbaculum</taxon>
    </lineage>
</organism>
<dbReference type="PANTHER" id="PTHR42682">
    <property type="entry name" value="HYDROGENASE-4 COMPONENT F"/>
    <property type="match status" value="1"/>
</dbReference>
<feature type="transmembrane region" description="Helical" evidence="8">
    <location>
        <begin position="207"/>
        <end position="228"/>
    </location>
</feature>
<feature type="transmembrane region" description="Helical" evidence="8">
    <location>
        <begin position="178"/>
        <end position="200"/>
    </location>
</feature>
<accession>A0AAW9RQV8</accession>
<proteinExistence type="predicted"/>
<dbReference type="NCBIfam" id="NF009310">
    <property type="entry name" value="PRK12668.1"/>
    <property type="match status" value="1"/>
</dbReference>
<feature type="transmembrane region" description="Helical" evidence="8">
    <location>
        <begin position="240"/>
        <end position="258"/>
    </location>
</feature>
<evidence type="ECO:0000313" key="11">
    <source>
        <dbReference type="Proteomes" id="UP001378188"/>
    </source>
</evidence>
<evidence type="ECO:0000256" key="2">
    <source>
        <dbReference type="ARBA" id="ARBA00022475"/>
    </source>
</evidence>
<keyword evidence="3 7" id="KW-0812">Transmembrane</keyword>
<evidence type="ECO:0000256" key="7">
    <source>
        <dbReference type="RuleBase" id="RU000320"/>
    </source>
</evidence>
<feature type="transmembrane region" description="Helical" evidence="8">
    <location>
        <begin position="413"/>
        <end position="432"/>
    </location>
</feature>
<feature type="transmembrane region" description="Helical" evidence="8">
    <location>
        <begin position="147"/>
        <end position="166"/>
    </location>
</feature>
<evidence type="ECO:0000256" key="8">
    <source>
        <dbReference type="SAM" id="Phobius"/>
    </source>
</evidence>
<dbReference type="RefSeq" id="WP_340329035.1">
    <property type="nucleotide sequence ID" value="NZ_JAZHOF010000003.1"/>
</dbReference>
<reference evidence="10 11" key="1">
    <citation type="submission" date="2024-02" db="EMBL/GenBank/DDBJ databases">
        <title>Genome analysis and characterization of Microbaculum marinisediminis sp. nov., isolated from marine sediment.</title>
        <authorList>
            <person name="Du Z.-J."/>
            <person name="Ye Y.-Q."/>
            <person name="Zhang Z.-R."/>
            <person name="Yuan S.-M."/>
            <person name="Zhang X.-Y."/>
        </authorList>
    </citation>
    <scope>NUCLEOTIDE SEQUENCE [LARGE SCALE GENOMIC DNA]</scope>
    <source>
        <strain evidence="10 11">SDUM1044001</strain>
    </source>
</reference>
<dbReference type="InterPro" id="IPR001750">
    <property type="entry name" value="ND/Mrp_TM"/>
</dbReference>
<feature type="transmembrane region" description="Helical" evidence="8">
    <location>
        <begin position="452"/>
        <end position="470"/>
    </location>
</feature>
<sequence>MTVEVSPGLILILGALVVPLLRGIARSVFMLALPVVAFLYLLWLPNGAYGGLSIFDLDLTTIRVDGLSRMFGYVFLIAAFLGVVFALHLKDTVQHVAGLFYPGAAVAAIFAGDLVTLFVFWELTAMASVFLIWASRNENAIKTGIRYLVIHVGSGVLLLAGAAIHYQATGSIAFEHIGLGTTAGALILAAFGIKAAFPFVHGWVPEAYPTSTVTGAVIMSAFTTKLAIYALARGYAGTDLLIPIGAAMAVFPLFYAVIENDLRRVLAYGLVGQLGFMVVGIGIGTELALNGAVAHAFCSVLYTVLLFMSMGAVLYRTGTAKASDLGGLVRSMPLTAGFGIVGAASISAFPLFSGFVSKAMIISAALGEDYFWTWLVLLFASAGAFLQIGLKVPYTAFFGRDSGIRCEEAPPNMLAAMGLASVLCIGIGVLPMTFYELLPYPGDYAPYTLEHVVTQLQLLMFSALAFAVLLRRGLYPVSLKSMNLDFEWVYRRAAPTVALAGWDIAVALRRWALGAMFKPLSAFLTGIYRHHGPDGILARTWPTGLMALWTTLLLAAWLVIYYVQ</sequence>
<comment type="caution">
    <text evidence="10">The sequence shown here is derived from an EMBL/GenBank/DDBJ whole genome shotgun (WGS) entry which is preliminary data.</text>
</comment>
<dbReference type="Proteomes" id="UP001378188">
    <property type="component" value="Unassembled WGS sequence"/>
</dbReference>
<dbReference type="EMBL" id="JAZHOF010000003">
    <property type="protein sequence ID" value="MEJ8571333.1"/>
    <property type="molecule type" value="Genomic_DNA"/>
</dbReference>
<feature type="transmembrane region" description="Helical" evidence="8">
    <location>
        <begin position="265"/>
        <end position="285"/>
    </location>
</feature>
<gene>
    <name evidence="10" type="ORF">V3328_07615</name>
</gene>